<proteinExistence type="predicted"/>
<organism evidence="2 3">
    <name type="scientific">Alloyangia pacifica</name>
    <dbReference type="NCBI Taxonomy" id="311180"/>
    <lineage>
        <taxon>Bacteria</taxon>
        <taxon>Pseudomonadati</taxon>
        <taxon>Pseudomonadota</taxon>
        <taxon>Alphaproteobacteria</taxon>
        <taxon>Rhodobacterales</taxon>
        <taxon>Roseobacteraceae</taxon>
        <taxon>Alloyangia</taxon>
    </lineage>
</organism>
<gene>
    <name evidence="2" type="ORF">SAMN04488050_113184</name>
</gene>
<reference evidence="3" key="1">
    <citation type="submission" date="2016-10" db="EMBL/GenBank/DDBJ databases">
        <authorList>
            <person name="Varghese N."/>
            <person name="Submissions S."/>
        </authorList>
    </citation>
    <scope>NUCLEOTIDE SEQUENCE [LARGE SCALE GENOMIC DNA]</scope>
    <source>
        <strain evidence="3">DSM 26894</strain>
    </source>
</reference>
<keyword evidence="3" id="KW-1185">Reference proteome</keyword>
<evidence type="ECO:0000313" key="2">
    <source>
        <dbReference type="EMBL" id="SFT18736.1"/>
    </source>
</evidence>
<evidence type="ECO:0000313" key="3">
    <source>
        <dbReference type="Proteomes" id="UP000199392"/>
    </source>
</evidence>
<protein>
    <submittedName>
        <fullName evidence="2">Uncharacterized protein</fullName>
    </submittedName>
</protein>
<evidence type="ECO:0000256" key="1">
    <source>
        <dbReference type="SAM" id="MobiDB-lite"/>
    </source>
</evidence>
<accession>A0A1I6VYF4</accession>
<dbReference type="AlphaFoldDB" id="A0A1I6VYF4"/>
<dbReference type="Proteomes" id="UP000199392">
    <property type="component" value="Unassembled WGS sequence"/>
</dbReference>
<feature type="compositionally biased region" description="Polar residues" evidence="1">
    <location>
        <begin position="74"/>
        <end position="84"/>
    </location>
</feature>
<feature type="region of interest" description="Disordered" evidence="1">
    <location>
        <begin position="51"/>
        <end position="84"/>
    </location>
</feature>
<sequence>MGVTLRDTGKLATGATQAGPALARGVALQRPNSALYPSQTRTTFERRAQLAKRQPAGTGRRWPGAFGLIPGHSVPSSIATGSPS</sequence>
<dbReference type="STRING" id="311180.SAMN04488050_113184"/>
<dbReference type="EMBL" id="FOZW01000013">
    <property type="protein sequence ID" value="SFT18736.1"/>
    <property type="molecule type" value="Genomic_DNA"/>
</dbReference>
<name>A0A1I6VYF4_9RHOB</name>